<evidence type="ECO:0000313" key="5">
    <source>
        <dbReference type="Proteomes" id="UP000703269"/>
    </source>
</evidence>
<dbReference type="EMBL" id="BPQB01000002">
    <property type="protein sequence ID" value="GJE85413.1"/>
    <property type="molecule type" value="Genomic_DNA"/>
</dbReference>
<dbReference type="InterPro" id="IPR011600">
    <property type="entry name" value="Pept_C14_caspase"/>
</dbReference>
<evidence type="ECO:0000313" key="4">
    <source>
        <dbReference type="EMBL" id="GJE85413.1"/>
    </source>
</evidence>
<gene>
    <name evidence="4" type="ORF">PsYK624_014920</name>
</gene>
<keyword evidence="5" id="KW-1185">Reference proteome</keyword>
<dbReference type="OrthoDB" id="3223806at2759"/>
<accession>A0A9P3FY85</accession>
<name>A0A9P3FY85_9APHY</name>
<sequence length="412" mass="46335">MPVAQCSCTPGQPCPMPHTPPPFVVEGRRRVRALAIGIEYKPSRAGVGELNYIIRDLENFRDYVVREVGWPAEAVTIMHDGNDNPSLEPTRDNILTQIDLFVKDVLPGDYLIFLLLGHGCQTVNKTGTEDDNMDEAFLASNHAGWPTTSPNSTDKLNTPGPDDRRRGSPHCDTYRGIVLDNELRERLVNPLPAGAELLAFIETCHSGTMLGGSHPASLTFHTLICVDLQSKRWKRDPFTEVLAKLSATYSQFVDGIRRTRFSRLTSLDFTADPMDMITKPAKVRARSSAQKRGESYDQNYFLKSKRDYDFGDPWAVSFSATKDGKASMNNEHTMISVVIECLRAQRNARRQTTVLQLKKLVFDRLVDLRLQMLIAGNGGVEEPKWEKQLKKRLEPQVTALYPDALRYTAIQI</sequence>
<dbReference type="GO" id="GO:0005737">
    <property type="term" value="C:cytoplasm"/>
    <property type="evidence" value="ECO:0007669"/>
    <property type="project" value="TreeGrafter"/>
</dbReference>
<organism evidence="4 5">
    <name type="scientific">Phanerochaete sordida</name>
    <dbReference type="NCBI Taxonomy" id="48140"/>
    <lineage>
        <taxon>Eukaryota</taxon>
        <taxon>Fungi</taxon>
        <taxon>Dikarya</taxon>
        <taxon>Basidiomycota</taxon>
        <taxon>Agaricomycotina</taxon>
        <taxon>Agaricomycetes</taxon>
        <taxon>Polyporales</taxon>
        <taxon>Phanerochaetaceae</taxon>
        <taxon>Phanerochaete</taxon>
    </lineage>
</organism>
<proteinExistence type="inferred from homology"/>
<protein>
    <submittedName>
        <fullName evidence="4">Caspase family protein</fullName>
    </submittedName>
</protein>
<dbReference type="PANTHER" id="PTHR48104:SF30">
    <property type="entry name" value="METACASPASE-1"/>
    <property type="match status" value="1"/>
</dbReference>
<reference evidence="4 5" key="1">
    <citation type="submission" date="2021-08" db="EMBL/GenBank/DDBJ databases">
        <title>Draft Genome Sequence of Phanerochaete sordida strain YK-624.</title>
        <authorList>
            <person name="Mori T."/>
            <person name="Dohra H."/>
            <person name="Suzuki T."/>
            <person name="Kawagishi H."/>
            <person name="Hirai H."/>
        </authorList>
    </citation>
    <scope>NUCLEOTIDE SEQUENCE [LARGE SCALE GENOMIC DNA]</scope>
    <source>
        <strain evidence="4 5">YK-624</strain>
    </source>
</reference>
<evidence type="ECO:0000259" key="3">
    <source>
        <dbReference type="Pfam" id="PF00656"/>
    </source>
</evidence>
<dbReference type="PANTHER" id="PTHR48104">
    <property type="entry name" value="METACASPASE-4"/>
    <property type="match status" value="1"/>
</dbReference>
<feature type="domain" description="Peptidase C14 caspase" evidence="3">
    <location>
        <begin position="32"/>
        <end position="366"/>
    </location>
</feature>
<comment type="caution">
    <text evidence="4">The sequence shown here is derived from an EMBL/GenBank/DDBJ whole genome shotgun (WGS) entry which is preliminary data.</text>
</comment>
<dbReference type="Proteomes" id="UP000703269">
    <property type="component" value="Unassembled WGS sequence"/>
</dbReference>
<feature type="compositionally biased region" description="Polar residues" evidence="2">
    <location>
        <begin position="146"/>
        <end position="156"/>
    </location>
</feature>
<dbReference type="Pfam" id="PF00656">
    <property type="entry name" value="Peptidase_C14"/>
    <property type="match status" value="1"/>
</dbReference>
<dbReference type="Gene3D" id="3.40.50.12660">
    <property type="match status" value="1"/>
</dbReference>
<dbReference type="GO" id="GO:0006508">
    <property type="term" value="P:proteolysis"/>
    <property type="evidence" value="ECO:0007669"/>
    <property type="project" value="InterPro"/>
</dbReference>
<dbReference type="AlphaFoldDB" id="A0A9P3FY85"/>
<comment type="similarity">
    <text evidence="1">Belongs to the peptidase C14B family.</text>
</comment>
<feature type="region of interest" description="Disordered" evidence="2">
    <location>
        <begin position="141"/>
        <end position="170"/>
    </location>
</feature>
<dbReference type="GO" id="GO:0004197">
    <property type="term" value="F:cysteine-type endopeptidase activity"/>
    <property type="evidence" value="ECO:0007669"/>
    <property type="project" value="InterPro"/>
</dbReference>
<dbReference type="InterPro" id="IPR050452">
    <property type="entry name" value="Metacaspase"/>
</dbReference>
<evidence type="ECO:0000256" key="2">
    <source>
        <dbReference type="SAM" id="MobiDB-lite"/>
    </source>
</evidence>
<evidence type="ECO:0000256" key="1">
    <source>
        <dbReference type="ARBA" id="ARBA00009005"/>
    </source>
</evidence>